<keyword evidence="3" id="KW-0804">Transcription</keyword>
<dbReference type="InterPro" id="IPR009057">
    <property type="entry name" value="Homeodomain-like_sf"/>
</dbReference>
<dbReference type="PANTHER" id="PTHR43479">
    <property type="entry name" value="ACREF/ENVCD OPERON REPRESSOR-RELATED"/>
    <property type="match status" value="1"/>
</dbReference>
<evidence type="ECO:0000256" key="1">
    <source>
        <dbReference type="ARBA" id="ARBA00023015"/>
    </source>
</evidence>
<comment type="caution">
    <text evidence="6">The sequence shown here is derived from an EMBL/GenBank/DDBJ whole genome shotgun (WGS) entry which is preliminary data.</text>
</comment>
<dbReference type="AlphaFoldDB" id="A0A7I9UW26"/>
<dbReference type="PANTHER" id="PTHR43479:SF11">
    <property type="entry name" value="ACREF_ENVCD OPERON REPRESSOR-RELATED"/>
    <property type="match status" value="1"/>
</dbReference>
<dbReference type="SUPFAM" id="SSF46689">
    <property type="entry name" value="Homeodomain-like"/>
    <property type="match status" value="1"/>
</dbReference>
<dbReference type="GO" id="GO:0003677">
    <property type="term" value="F:DNA binding"/>
    <property type="evidence" value="ECO:0007669"/>
    <property type="project" value="UniProtKB-UniRule"/>
</dbReference>
<dbReference type="RefSeq" id="WP_161926744.1">
    <property type="nucleotide sequence ID" value="NZ_BJOU01000001.1"/>
</dbReference>
<dbReference type="EMBL" id="BJOU01000001">
    <property type="protein sequence ID" value="GED97414.1"/>
    <property type="molecule type" value="Genomic_DNA"/>
</dbReference>
<dbReference type="Proteomes" id="UP000444980">
    <property type="component" value="Unassembled WGS sequence"/>
</dbReference>
<dbReference type="Pfam" id="PF00440">
    <property type="entry name" value="TetR_N"/>
    <property type="match status" value="1"/>
</dbReference>
<reference evidence="7" key="1">
    <citation type="submission" date="2019-06" db="EMBL/GenBank/DDBJ databases">
        <title>Gordonia isolated from sludge of a wastewater treatment plant.</title>
        <authorList>
            <person name="Tamura T."/>
            <person name="Aoyama K."/>
            <person name="Kang Y."/>
            <person name="Saito S."/>
            <person name="Akiyama N."/>
            <person name="Yazawa K."/>
            <person name="Gonoi T."/>
            <person name="Mikami Y."/>
        </authorList>
    </citation>
    <scope>NUCLEOTIDE SEQUENCE [LARGE SCALE GENOMIC DNA]</scope>
    <source>
        <strain evidence="7">NBRC 107697</strain>
    </source>
</reference>
<dbReference type="InterPro" id="IPR054129">
    <property type="entry name" value="DesT_TetR_C"/>
</dbReference>
<proteinExistence type="predicted"/>
<keyword evidence="1" id="KW-0805">Transcription regulation</keyword>
<feature type="domain" description="HTH tetR-type" evidence="5">
    <location>
        <begin position="4"/>
        <end position="64"/>
    </location>
</feature>
<keyword evidence="2 4" id="KW-0238">DNA-binding</keyword>
<gene>
    <name evidence="6" type="ORF">nbrc107697_14530</name>
</gene>
<dbReference type="OrthoDB" id="8479950at2"/>
<keyword evidence="7" id="KW-1185">Reference proteome</keyword>
<evidence type="ECO:0000313" key="6">
    <source>
        <dbReference type="EMBL" id="GED97414.1"/>
    </source>
</evidence>
<evidence type="ECO:0000256" key="2">
    <source>
        <dbReference type="ARBA" id="ARBA00023125"/>
    </source>
</evidence>
<evidence type="ECO:0000259" key="5">
    <source>
        <dbReference type="PROSITE" id="PS50977"/>
    </source>
</evidence>
<name>A0A7I9UW26_9ACTN</name>
<evidence type="ECO:0000313" key="7">
    <source>
        <dbReference type="Proteomes" id="UP000444980"/>
    </source>
</evidence>
<dbReference type="Pfam" id="PF21943">
    <property type="entry name" value="TetR_C_46"/>
    <property type="match status" value="1"/>
</dbReference>
<dbReference type="InterPro" id="IPR001647">
    <property type="entry name" value="HTH_TetR"/>
</dbReference>
<protein>
    <submittedName>
        <fullName evidence="6">TetR family transcriptional regulator</fullName>
    </submittedName>
</protein>
<accession>A0A7I9UW26</accession>
<feature type="DNA-binding region" description="H-T-H motif" evidence="4">
    <location>
        <begin position="27"/>
        <end position="46"/>
    </location>
</feature>
<sequence>MSPAARREQFIALGRDLVKKVAIDNVSIEAVAQAAGVSRALVFHYFSSKQDFHVALAQAQADELLAVTAPDDSLGEAVDVLRSSMSGFLDFISEHRHAYTTFLRGTGSGDPQMRRVADDTRTVIADRILDRTQVFGIDRTPAVELAVRGWIAFVEETALTWLDGSEMPRDEVLDLIVESLFAIGSVVSAQPVDPVAPVPRLRWDGAPNR</sequence>
<dbReference type="Gene3D" id="1.10.357.10">
    <property type="entry name" value="Tetracycline Repressor, domain 2"/>
    <property type="match status" value="1"/>
</dbReference>
<organism evidence="6 7">
    <name type="scientific">Gordonia crocea</name>
    <dbReference type="NCBI Taxonomy" id="589162"/>
    <lineage>
        <taxon>Bacteria</taxon>
        <taxon>Bacillati</taxon>
        <taxon>Actinomycetota</taxon>
        <taxon>Actinomycetes</taxon>
        <taxon>Mycobacteriales</taxon>
        <taxon>Gordoniaceae</taxon>
        <taxon>Gordonia</taxon>
    </lineage>
</organism>
<evidence type="ECO:0000256" key="4">
    <source>
        <dbReference type="PROSITE-ProRule" id="PRU00335"/>
    </source>
</evidence>
<evidence type="ECO:0000256" key="3">
    <source>
        <dbReference type="ARBA" id="ARBA00023163"/>
    </source>
</evidence>
<dbReference type="InterPro" id="IPR050624">
    <property type="entry name" value="HTH-type_Tx_Regulator"/>
</dbReference>
<dbReference type="PROSITE" id="PS50977">
    <property type="entry name" value="HTH_TETR_2"/>
    <property type="match status" value="1"/>
</dbReference>